<dbReference type="Gene3D" id="1.10.287.130">
    <property type="match status" value="1"/>
</dbReference>
<dbReference type="PROSITE" id="PS50113">
    <property type="entry name" value="PAC"/>
    <property type="match status" value="1"/>
</dbReference>
<dbReference type="InterPro" id="IPR000014">
    <property type="entry name" value="PAS"/>
</dbReference>
<evidence type="ECO:0000256" key="2">
    <source>
        <dbReference type="ARBA" id="ARBA00012438"/>
    </source>
</evidence>
<dbReference type="SMART" id="SM00387">
    <property type="entry name" value="HATPase_c"/>
    <property type="match status" value="1"/>
</dbReference>
<evidence type="ECO:0000256" key="3">
    <source>
        <dbReference type="ARBA" id="ARBA00022553"/>
    </source>
</evidence>
<dbReference type="Proteomes" id="UP001216907">
    <property type="component" value="Unassembled WGS sequence"/>
</dbReference>
<dbReference type="PANTHER" id="PTHR43065:SF50">
    <property type="entry name" value="HISTIDINE KINASE"/>
    <property type="match status" value="1"/>
</dbReference>
<dbReference type="Pfam" id="PF08448">
    <property type="entry name" value="PAS_4"/>
    <property type="match status" value="1"/>
</dbReference>
<dbReference type="SUPFAM" id="SSF55874">
    <property type="entry name" value="ATPase domain of HSP90 chaperone/DNA topoisomerase II/histidine kinase"/>
    <property type="match status" value="1"/>
</dbReference>
<dbReference type="InterPro" id="IPR036890">
    <property type="entry name" value="HATPase_C_sf"/>
</dbReference>
<evidence type="ECO:0000256" key="1">
    <source>
        <dbReference type="ARBA" id="ARBA00000085"/>
    </source>
</evidence>
<evidence type="ECO:0000259" key="5">
    <source>
        <dbReference type="PROSITE" id="PS50109"/>
    </source>
</evidence>
<organism evidence="8 9">
    <name type="scientific">Paludisphaera mucosa</name>
    <dbReference type="NCBI Taxonomy" id="3030827"/>
    <lineage>
        <taxon>Bacteria</taxon>
        <taxon>Pseudomonadati</taxon>
        <taxon>Planctomycetota</taxon>
        <taxon>Planctomycetia</taxon>
        <taxon>Isosphaerales</taxon>
        <taxon>Isosphaeraceae</taxon>
        <taxon>Paludisphaera</taxon>
    </lineage>
</organism>
<dbReference type="SMART" id="SM00388">
    <property type="entry name" value="HisKA"/>
    <property type="match status" value="1"/>
</dbReference>
<keyword evidence="8" id="KW-0547">Nucleotide-binding</keyword>
<dbReference type="Pfam" id="PF02518">
    <property type="entry name" value="HATPase_c"/>
    <property type="match status" value="1"/>
</dbReference>
<dbReference type="CDD" id="cd00130">
    <property type="entry name" value="PAS"/>
    <property type="match status" value="1"/>
</dbReference>
<dbReference type="PANTHER" id="PTHR43065">
    <property type="entry name" value="SENSOR HISTIDINE KINASE"/>
    <property type="match status" value="1"/>
</dbReference>
<dbReference type="InterPro" id="IPR003661">
    <property type="entry name" value="HisK_dim/P_dom"/>
</dbReference>
<keyword evidence="8" id="KW-0067">ATP-binding</keyword>
<dbReference type="EMBL" id="JARRAG010000001">
    <property type="protein sequence ID" value="MDG3002769.1"/>
    <property type="molecule type" value="Genomic_DNA"/>
</dbReference>
<dbReference type="InterPro" id="IPR005467">
    <property type="entry name" value="His_kinase_dom"/>
</dbReference>
<keyword evidence="3" id="KW-0597">Phosphoprotein</keyword>
<dbReference type="Gene3D" id="3.30.565.10">
    <property type="entry name" value="Histidine kinase-like ATPase, C-terminal domain"/>
    <property type="match status" value="1"/>
</dbReference>
<evidence type="ECO:0000313" key="8">
    <source>
        <dbReference type="EMBL" id="MDG3002769.1"/>
    </source>
</evidence>
<dbReference type="CDD" id="cd00082">
    <property type="entry name" value="HisKA"/>
    <property type="match status" value="1"/>
</dbReference>
<dbReference type="InterPro" id="IPR035965">
    <property type="entry name" value="PAS-like_dom_sf"/>
</dbReference>
<dbReference type="EC" id="2.7.13.3" evidence="2"/>
<dbReference type="InterPro" id="IPR003594">
    <property type="entry name" value="HATPase_dom"/>
</dbReference>
<dbReference type="GO" id="GO:0005524">
    <property type="term" value="F:ATP binding"/>
    <property type="evidence" value="ECO:0007669"/>
    <property type="project" value="UniProtKB-KW"/>
</dbReference>
<feature type="region of interest" description="Disordered" evidence="4">
    <location>
        <begin position="495"/>
        <end position="548"/>
    </location>
</feature>
<dbReference type="PROSITE" id="PS50109">
    <property type="entry name" value="HIS_KIN"/>
    <property type="match status" value="1"/>
</dbReference>
<sequence>METVLSVERLDGPTLLAASAALEAGPAPLSLAIAAGLAALGAIAYALRLRARLGALATKTTDEAERRTQAERATRETEAVYHSLVETLPQSFLRKDLDGRFTFANQRFCNELGYTREEILGKTDYDFFPKALAEKYRIDDRRVADSGRVLDVIEQHVTPRGETLHVQVMKAPLYAADGGLIGTQAIFWDVTARIRAEEQLREKNVELEGLARSEHQAHEKLKQAQSLLVQNEKLASLGQLVAGVAHEINNPLAFVSNNVAVLERDLRDLLRLVEIFHEDHVAAEHRDPELAAEIARISERTDLAYCLENFPRLIERTREGLRRIERIVKELRLFARVDEGEWNEVDLNPGIESSINMVKGYARKKGVQIVMDLGALPAVRCRAARIHQVILNLLTNAIDACGENGQVTVRTETEADSLGVRVDIDDNGCGIRPEIRDRIFDPFFTTKPLGQGTGLGLSISYGIVIEHNGRIEVQSTVGYGSCFSIHMPIEPSRSPYSNLATSAGGPPGDGARPVVEERVPPAPTPAAAHATGRDGPSFRKSPPGGSSS</sequence>
<evidence type="ECO:0000256" key="4">
    <source>
        <dbReference type="SAM" id="MobiDB-lite"/>
    </source>
</evidence>
<dbReference type="InterPro" id="IPR036097">
    <property type="entry name" value="HisK_dim/P_sf"/>
</dbReference>
<comment type="caution">
    <text evidence="8">The sequence shown here is derived from an EMBL/GenBank/DDBJ whole genome shotgun (WGS) entry which is preliminary data.</text>
</comment>
<evidence type="ECO:0000259" key="6">
    <source>
        <dbReference type="PROSITE" id="PS50112"/>
    </source>
</evidence>
<feature type="domain" description="PAS" evidence="6">
    <location>
        <begin position="77"/>
        <end position="128"/>
    </location>
</feature>
<gene>
    <name evidence="8" type="ORF">PZE19_03120</name>
</gene>
<dbReference type="SUPFAM" id="SSF47384">
    <property type="entry name" value="Homodimeric domain of signal transducing histidine kinase"/>
    <property type="match status" value="1"/>
</dbReference>
<name>A0ABT6F5D5_9BACT</name>
<proteinExistence type="predicted"/>
<dbReference type="PROSITE" id="PS50112">
    <property type="entry name" value="PAS"/>
    <property type="match status" value="1"/>
</dbReference>
<dbReference type="RefSeq" id="WP_277859133.1">
    <property type="nucleotide sequence ID" value="NZ_JARRAG010000001.1"/>
</dbReference>
<dbReference type="PRINTS" id="PR00344">
    <property type="entry name" value="BCTRLSENSOR"/>
</dbReference>
<dbReference type="NCBIfam" id="TIGR00229">
    <property type="entry name" value="sensory_box"/>
    <property type="match status" value="1"/>
</dbReference>
<dbReference type="InterPro" id="IPR004358">
    <property type="entry name" value="Sig_transdc_His_kin-like_C"/>
</dbReference>
<comment type="catalytic activity">
    <reaction evidence="1">
        <text>ATP + protein L-histidine = ADP + protein N-phospho-L-histidine.</text>
        <dbReference type="EC" id="2.7.13.3"/>
    </reaction>
</comment>
<feature type="domain" description="PAC" evidence="7">
    <location>
        <begin position="150"/>
        <end position="202"/>
    </location>
</feature>
<dbReference type="Gene3D" id="3.30.450.20">
    <property type="entry name" value="PAS domain"/>
    <property type="match status" value="1"/>
</dbReference>
<evidence type="ECO:0000259" key="7">
    <source>
        <dbReference type="PROSITE" id="PS50113"/>
    </source>
</evidence>
<protein>
    <recommendedName>
        <fullName evidence="2">histidine kinase</fullName>
        <ecNumber evidence="2">2.7.13.3</ecNumber>
    </recommendedName>
</protein>
<dbReference type="InterPro" id="IPR013656">
    <property type="entry name" value="PAS_4"/>
</dbReference>
<dbReference type="InterPro" id="IPR000700">
    <property type="entry name" value="PAS-assoc_C"/>
</dbReference>
<dbReference type="SUPFAM" id="SSF55785">
    <property type="entry name" value="PYP-like sensor domain (PAS domain)"/>
    <property type="match status" value="1"/>
</dbReference>
<evidence type="ECO:0000313" key="9">
    <source>
        <dbReference type="Proteomes" id="UP001216907"/>
    </source>
</evidence>
<reference evidence="8 9" key="1">
    <citation type="submission" date="2023-03" db="EMBL/GenBank/DDBJ databases">
        <title>Paludisphaera mucosa sp. nov. a novel planctomycete from northern fen.</title>
        <authorList>
            <person name="Ivanova A."/>
        </authorList>
    </citation>
    <scope>NUCLEOTIDE SEQUENCE [LARGE SCALE GENOMIC DNA]</scope>
    <source>
        <strain evidence="8 9">Pla2</strain>
    </source>
</reference>
<keyword evidence="9" id="KW-1185">Reference proteome</keyword>
<dbReference type="SMART" id="SM00091">
    <property type="entry name" value="PAS"/>
    <property type="match status" value="1"/>
</dbReference>
<accession>A0ABT6F5D5</accession>
<feature type="domain" description="Histidine kinase" evidence="5">
    <location>
        <begin position="243"/>
        <end position="491"/>
    </location>
</feature>